<reference evidence="2 3" key="1">
    <citation type="submission" date="2014-08" db="EMBL/GenBank/DDBJ databases">
        <title>Genomic and Phenotypic Diversity of Colwellia psychrerythraea strains from Disparate Marine Basins.</title>
        <authorList>
            <person name="Techtmann S.M."/>
            <person name="Stelling S.C."/>
            <person name="Utturkar S.M."/>
            <person name="Alshibli N."/>
            <person name="Harris A."/>
            <person name="Brown S.D."/>
            <person name="Hazen T.C."/>
        </authorList>
    </citation>
    <scope>NUCLEOTIDE SEQUENCE [LARGE SCALE GENOMIC DNA]</scope>
    <source>
        <strain evidence="2 3">GAB14E</strain>
    </source>
</reference>
<protein>
    <submittedName>
        <fullName evidence="2">Outer membrane protein</fullName>
    </submittedName>
</protein>
<dbReference type="OrthoDB" id="6708408at2"/>
<feature type="chain" id="PRO_5001957840" evidence="1">
    <location>
        <begin position="21"/>
        <end position="251"/>
    </location>
</feature>
<organism evidence="2 3">
    <name type="scientific">Colwellia psychrerythraea</name>
    <name type="common">Vibrio psychroerythus</name>
    <dbReference type="NCBI Taxonomy" id="28229"/>
    <lineage>
        <taxon>Bacteria</taxon>
        <taxon>Pseudomonadati</taxon>
        <taxon>Pseudomonadota</taxon>
        <taxon>Gammaproteobacteria</taxon>
        <taxon>Alteromonadales</taxon>
        <taxon>Colwelliaceae</taxon>
        <taxon>Colwellia</taxon>
    </lineage>
</organism>
<evidence type="ECO:0000313" key="3">
    <source>
        <dbReference type="Proteomes" id="UP000029868"/>
    </source>
</evidence>
<comment type="caution">
    <text evidence="2">The sequence shown here is derived from an EMBL/GenBank/DDBJ whole genome shotgun (WGS) entry which is preliminary data.</text>
</comment>
<accession>A0A099L487</accession>
<evidence type="ECO:0000313" key="2">
    <source>
        <dbReference type="EMBL" id="KGJ96663.1"/>
    </source>
</evidence>
<dbReference type="InterPro" id="IPR026387">
    <property type="entry name" value="OMP_w_GlyGly"/>
</dbReference>
<dbReference type="RefSeq" id="WP_033081040.1">
    <property type="nucleotide sequence ID" value="NZ_JQEC01000007.1"/>
</dbReference>
<dbReference type="NCBIfam" id="TIGR04219">
    <property type="entry name" value="OMP_w_GlyGly"/>
    <property type="match status" value="1"/>
</dbReference>
<proteinExistence type="predicted"/>
<name>A0A099L487_COLPS</name>
<sequence length="251" mass="27450">MKKTLLAASVAALMCGSAQADTLLGLYIGGQIWANEASGSFGEGLDNQSVFEFDDENQGSFYVAFEHPIPLIPNIKIASTTLDTVGGTQISSSFKFNDVIYSAESTLDTTLDASFVDYTLYYEVFDNDLLTFDFGLTARDLDASINVIEPMTQLQSDLDVSGIIPMAYLSTIIGLPFTGFNVFAEANFISYDDQTVYDAQIGVSYAILDNVAVDFDVTLGYRTVKMELNDLDDFYSDLTYDGFFAGAIVHF</sequence>
<dbReference type="Proteomes" id="UP000029868">
    <property type="component" value="Unassembled WGS sequence"/>
</dbReference>
<gene>
    <name evidence="2" type="ORF">GAB14E_1737</name>
</gene>
<dbReference type="PATRIC" id="fig|28229.3.peg.914"/>
<dbReference type="EMBL" id="JQEC01000007">
    <property type="protein sequence ID" value="KGJ96663.1"/>
    <property type="molecule type" value="Genomic_DNA"/>
</dbReference>
<feature type="signal peptide" evidence="1">
    <location>
        <begin position="1"/>
        <end position="20"/>
    </location>
</feature>
<dbReference type="AlphaFoldDB" id="A0A099L487"/>
<evidence type="ECO:0000256" key="1">
    <source>
        <dbReference type="SAM" id="SignalP"/>
    </source>
</evidence>
<keyword evidence="1" id="KW-0732">Signal</keyword>